<keyword evidence="2" id="KW-0560">Oxidoreductase</keyword>
<comment type="caution">
    <text evidence="4">The sequence shown here is derived from an EMBL/GenBank/DDBJ whole genome shotgun (WGS) entry which is preliminary data.</text>
</comment>
<dbReference type="AlphaFoldDB" id="A0A9P5Y9M9"/>
<sequence length="245" mass="27993">MSGNKHGKISRSCPNFEKVARRQILEVEASTTNEIAAEMRTAYFPEFFTLKTSTILLLSVLTTVNIFRTLQQWNAFKAYNARENNLYSYVGSDHPSELPILNNPAAMIFNDTDRYDLYNTSEWNTLIPQGHGWVHLGPQRRPFSVTMYHQFHCLLSIRRAILSVKKDPSSQAPAAKSSHTNHCFSYLRQGLLCKSDLTLEPTHTVRLPDGNLGRASFGNGVLHRCHDWVQIRDYVEQNYLDTLMG</sequence>
<keyword evidence="5" id="KW-1185">Reference proteome</keyword>
<evidence type="ECO:0000256" key="2">
    <source>
        <dbReference type="ARBA" id="ARBA00023002"/>
    </source>
</evidence>
<dbReference type="Proteomes" id="UP000807353">
    <property type="component" value="Unassembled WGS sequence"/>
</dbReference>
<evidence type="ECO:0000313" key="4">
    <source>
        <dbReference type="EMBL" id="KAF9463670.1"/>
    </source>
</evidence>
<proteinExistence type="inferred from homology"/>
<gene>
    <name evidence="4" type="ORF">BDZ94DRAFT_595496</name>
</gene>
<dbReference type="Pfam" id="PF11807">
    <property type="entry name" value="UstYa"/>
    <property type="match status" value="1"/>
</dbReference>
<dbReference type="EMBL" id="MU150260">
    <property type="protein sequence ID" value="KAF9463670.1"/>
    <property type="molecule type" value="Genomic_DNA"/>
</dbReference>
<reference evidence="4" key="1">
    <citation type="submission" date="2020-11" db="EMBL/GenBank/DDBJ databases">
        <authorList>
            <consortium name="DOE Joint Genome Institute"/>
            <person name="Ahrendt S."/>
            <person name="Riley R."/>
            <person name="Andreopoulos W."/>
            <person name="Labutti K."/>
            <person name="Pangilinan J."/>
            <person name="Ruiz-Duenas F.J."/>
            <person name="Barrasa J.M."/>
            <person name="Sanchez-Garcia M."/>
            <person name="Camarero S."/>
            <person name="Miyauchi S."/>
            <person name="Serrano A."/>
            <person name="Linde D."/>
            <person name="Babiker R."/>
            <person name="Drula E."/>
            <person name="Ayuso-Fernandez I."/>
            <person name="Pacheco R."/>
            <person name="Padilla G."/>
            <person name="Ferreira P."/>
            <person name="Barriuso J."/>
            <person name="Kellner H."/>
            <person name="Castanera R."/>
            <person name="Alfaro M."/>
            <person name="Ramirez L."/>
            <person name="Pisabarro A.G."/>
            <person name="Kuo A."/>
            <person name="Tritt A."/>
            <person name="Lipzen A."/>
            <person name="He G."/>
            <person name="Yan M."/>
            <person name="Ng V."/>
            <person name="Cullen D."/>
            <person name="Martin F."/>
            <person name="Rosso M.-N."/>
            <person name="Henrissat B."/>
            <person name="Hibbett D."/>
            <person name="Martinez A.T."/>
            <person name="Grigoriev I.V."/>
        </authorList>
    </citation>
    <scope>NUCLEOTIDE SEQUENCE</scope>
    <source>
        <strain evidence="4">CBS 247.69</strain>
    </source>
</reference>
<comment type="pathway">
    <text evidence="1">Mycotoxin biosynthesis.</text>
</comment>
<evidence type="ECO:0000313" key="5">
    <source>
        <dbReference type="Proteomes" id="UP000807353"/>
    </source>
</evidence>
<comment type="similarity">
    <text evidence="3">Belongs to the ustYa family.</text>
</comment>
<name>A0A9P5Y9M9_9AGAR</name>
<evidence type="ECO:0000256" key="3">
    <source>
        <dbReference type="ARBA" id="ARBA00035112"/>
    </source>
</evidence>
<dbReference type="PANTHER" id="PTHR33365">
    <property type="entry name" value="YALI0B05434P"/>
    <property type="match status" value="1"/>
</dbReference>
<dbReference type="InterPro" id="IPR021765">
    <property type="entry name" value="UstYa-like"/>
</dbReference>
<dbReference type="OrthoDB" id="3687641at2759"/>
<dbReference type="GO" id="GO:0043386">
    <property type="term" value="P:mycotoxin biosynthetic process"/>
    <property type="evidence" value="ECO:0007669"/>
    <property type="project" value="InterPro"/>
</dbReference>
<organism evidence="4 5">
    <name type="scientific">Collybia nuda</name>
    <dbReference type="NCBI Taxonomy" id="64659"/>
    <lineage>
        <taxon>Eukaryota</taxon>
        <taxon>Fungi</taxon>
        <taxon>Dikarya</taxon>
        <taxon>Basidiomycota</taxon>
        <taxon>Agaricomycotina</taxon>
        <taxon>Agaricomycetes</taxon>
        <taxon>Agaricomycetidae</taxon>
        <taxon>Agaricales</taxon>
        <taxon>Tricholomatineae</taxon>
        <taxon>Clitocybaceae</taxon>
        <taxon>Collybia</taxon>
    </lineage>
</organism>
<accession>A0A9P5Y9M9</accession>
<dbReference type="PANTHER" id="PTHR33365:SF11">
    <property type="entry name" value="TAT PATHWAY SIGNAL SEQUENCE"/>
    <property type="match status" value="1"/>
</dbReference>
<evidence type="ECO:0008006" key="6">
    <source>
        <dbReference type="Google" id="ProtNLM"/>
    </source>
</evidence>
<protein>
    <recommendedName>
        <fullName evidence="6">Oxidase ustYa</fullName>
    </recommendedName>
</protein>
<dbReference type="GO" id="GO:0016491">
    <property type="term" value="F:oxidoreductase activity"/>
    <property type="evidence" value="ECO:0007669"/>
    <property type="project" value="UniProtKB-KW"/>
</dbReference>
<evidence type="ECO:0000256" key="1">
    <source>
        <dbReference type="ARBA" id="ARBA00004685"/>
    </source>
</evidence>